<organism evidence="3 4">
    <name type="scientific">Aromia moschata</name>
    <dbReference type="NCBI Taxonomy" id="1265417"/>
    <lineage>
        <taxon>Eukaryota</taxon>
        <taxon>Metazoa</taxon>
        <taxon>Ecdysozoa</taxon>
        <taxon>Arthropoda</taxon>
        <taxon>Hexapoda</taxon>
        <taxon>Insecta</taxon>
        <taxon>Pterygota</taxon>
        <taxon>Neoptera</taxon>
        <taxon>Endopterygota</taxon>
        <taxon>Coleoptera</taxon>
        <taxon>Polyphaga</taxon>
        <taxon>Cucujiformia</taxon>
        <taxon>Chrysomeloidea</taxon>
        <taxon>Cerambycidae</taxon>
        <taxon>Cerambycinae</taxon>
        <taxon>Callichromatini</taxon>
        <taxon>Aromia</taxon>
    </lineage>
</organism>
<comment type="caution">
    <text evidence="3">The sequence shown here is derived from an EMBL/GenBank/DDBJ whole genome shotgun (WGS) entry which is preliminary data.</text>
</comment>
<dbReference type="PANTHER" id="PTHR46060:SF1">
    <property type="entry name" value="MARINER MOS1 TRANSPOSASE-LIKE PROTEIN"/>
    <property type="match status" value="1"/>
</dbReference>
<dbReference type="Gene3D" id="1.10.10.1450">
    <property type="match status" value="1"/>
</dbReference>
<dbReference type="PANTHER" id="PTHR46060">
    <property type="entry name" value="MARINER MOS1 TRANSPOSASE-LIKE PROTEIN"/>
    <property type="match status" value="1"/>
</dbReference>
<gene>
    <name evidence="3" type="ORF">NQ318_019765</name>
</gene>
<dbReference type="Proteomes" id="UP001162162">
    <property type="component" value="Unassembled WGS sequence"/>
</dbReference>
<evidence type="ECO:0000256" key="1">
    <source>
        <dbReference type="SAM" id="MobiDB-lite"/>
    </source>
</evidence>
<dbReference type="Gene3D" id="3.30.420.10">
    <property type="entry name" value="Ribonuclease H-like superfamily/Ribonuclease H"/>
    <property type="match status" value="1"/>
</dbReference>
<dbReference type="EMBL" id="JAPWTK010000078">
    <property type="protein sequence ID" value="KAJ8951792.1"/>
    <property type="molecule type" value="Genomic_DNA"/>
</dbReference>
<evidence type="ECO:0000313" key="4">
    <source>
        <dbReference type="Proteomes" id="UP001162162"/>
    </source>
</evidence>
<keyword evidence="4" id="KW-1185">Reference proteome</keyword>
<evidence type="ECO:0000259" key="2">
    <source>
        <dbReference type="Pfam" id="PF17906"/>
    </source>
</evidence>
<feature type="region of interest" description="Disordered" evidence="1">
    <location>
        <begin position="188"/>
        <end position="406"/>
    </location>
</feature>
<name>A0AAV8YJW8_9CUCU</name>
<evidence type="ECO:0000313" key="3">
    <source>
        <dbReference type="EMBL" id="KAJ8951792.1"/>
    </source>
</evidence>
<dbReference type="AlphaFoldDB" id="A0AAV8YJW8"/>
<sequence>MLSVQMEQRINLKFLVKLGKTFTEAYAMLKEVYGDERLSRTHIFEWFKRFKEGRETTEDYPRLGRPSTSKTDENIENICKLIREDRRLSIRGLAEINEECVRQNLHESFDMRKVCAKMVPMNEVTRFESVEAVKAKATEVLNQLTEADFQHCFQQWKSRMERCRDRQGEYIEGEKVATHKFIPPLQPPWPPNPNVPNQIPYAQPVRANPGYAQEPTKPQGNPSYPYGNPYGNPGNPSAQYQSQMNDAEPKMTPNSNETNPGNDYMHKPRASVVDTPLRRQSRATLGSIGPQSSKEYLEQYMRPPSRDTSVDRYTRVASRMNNTLSSRQPSVDRTGPAAAATLRPSETPDRTLRAPSAARGTTPAPATNGASARNGAVMTGSAVAGGRASTGGATRATPPPQAAAHSPPFEEIILKKRNLGQDIIPSPNQPKRTESLFIPGQPTPQAAKVSTHQVSTRAVGVVFFGVFELCGNV</sequence>
<feature type="compositionally biased region" description="Low complexity" evidence="1">
    <location>
        <begin position="379"/>
        <end position="396"/>
    </location>
</feature>
<dbReference type="GO" id="GO:0003676">
    <property type="term" value="F:nucleic acid binding"/>
    <property type="evidence" value="ECO:0007669"/>
    <property type="project" value="InterPro"/>
</dbReference>
<proteinExistence type="predicted"/>
<feature type="compositionally biased region" description="Low complexity" evidence="1">
    <location>
        <begin position="220"/>
        <end position="237"/>
    </location>
</feature>
<feature type="compositionally biased region" description="Polar residues" evidence="1">
    <location>
        <begin position="319"/>
        <end position="331"/>
    </location>
</feature>
<feature type="domain" description="Mos1 transposase HTH" evidence="2">
    <location>
        <begin position="9"/>
        <end position="53"/>
    </location>
</feature>
<feature type="compositionally biased region" description="Basic and acidic residues" evidence="1">
    <location>
        <begin position="304"/>
        <end position="314"/>
    </location>
</feature>
<dbReference type="Pfam" id="PF17906">
    <property type="entry name" value="HTH_48"/>
    <property type="match status" value="1"/>
</dbReference>
<dbReference type="InterPro" id="IPR041426">
    <property type="entry name" value="Mos1_HTH"/>
</dbReference>
<feature type="compositionally biased region" description="Polar residues" evidence="1">
    <location>
        <begin position="252"/>
        <end position="261"/>
    </location>
</feature>
<protein>
    <recommendedName>
        <fullName evidence="2">Mos1 transposase HTH domain-containing protein</fullName>
    </recommendedName>
</protein>
<dbReference type="InterPro" id="IPR052709">
    <property type="entry name" value="Transposase-MT_Hybrid"/>
</dbReference>
<reference evidence="3" key="1">
    <citation type="journal article" date="2023" name="Insect Mol. Biol.">
        <title>Genome sequencing provides insights into the evolution of gene families encoding plant cell wall-degrading enzymes in longhorned beetles.</title>
        <authorList>
            <person name="Shin N.R."/>
            <person name="Okamura Y."/>
            <person name="Kirsch R."/>
            <person name="Pauchet Y."/>
        </authorList>
    </citation>
    <scope>NUCLEOTIDE SEQUENCE</scope>
    <source>
        <strain evidence="3">AMC_N1</strain>
    </source>
</reference>
<accession>A0AAV8YJW8</accession>
<dbReference type="InterPro" id="IPR036397">
    <property type="entry name" value="RNaseH_sf"/>
</dbReference>